<dbReference type="Pfam" id="PF00534">
    <property type="entry name" value="Glycos_transf_1"/>
    <property type="match status" value="1"/>
</dbReference>
<dbReference type="InterPro" id="IPR028098">
    <property type="entry name" value="Glyco_trans_4-like_N"/>
</dbReference>
<feature type="domain" description="Glycosyltransferase subfamily 4-like N-terminal" evidence="2">
    <location>
        <begin position="11"/>
        <end position="180"/>
    </location>
</feature>
<dbReference type="GO" id="GO:0016757">
    <property type="term" value="F:glycosyltransferase activity"/>
    <property type="evidence" value="ECO:0007669"/>
    <property type="project" value="InterPro"/>
</dbReference>
<dbReference type="SUPFAM" id="SSF53756">
    <property type="entry name" value="UDP-Glycosyltransferase/glycogen phosphorylase"/>
    <property type="match status" value="1"/>
</dbReference>
<dbReference type="RefSeq" id="WP_072715349.1">
    <property type="nucleotide sequence ID" value="NZ_FRAU01000004.1"/>
</dbReference>
<reference evidence="4" key="1">
    <citation type="submission" date="2016-11" db="EMBL/GenBank/DDBJ databases">
        <authorList>
            <person name="Varghese N."/>
            <person name="Submissions S."/>
        </authorList>
    </citation>
    <scope>NUCLEOTIDE SEQUENCE [LARGE SCALE GENOMIC DNA]</scope>
    <source>
        <strain evidence="4">DSM 22212</strain>
    </source>
</reference>
<keyword evidence="4" id="KW-1185">Reference proteome</keyword>
<accession>A0A1M6TR85</accession>
<evidence type="ECO:0000259" key="2">
    <source>
        <dbReference type="Pfam" id="PF13439"/>
    </source>
</evidence>
<gene>
    <name evidence="3" type="ORF">SAMN04488087_1495</name>
</gene>
<name>A0A1M6TR85_9BACT</name>
<dbReference type="InterPro" id="IPR001296">
    <property type="entry name" value="Glyco_trans_1"/>
</dbReference>
<sequence length="382" mass="42851">MRIGISCYPVYGGSGVVATELGKALAARGHQIHFIAYSMPFRLSHITERIYFHEVNVNAYPLFEYPPYDLALTSKMVDVVKYEKLDLLHVHYAIPHATSAVLARQILEKQGIYVPVITTLHGTDITIVGQDPSFSPVVTYSINESDGVTAVSDYLRCETLTHFEVTRPIEVIPNFVNTQRFRRLNKLHFKQALCPQGEKVIVHVSNFRPVKRVPEVVRVFHRLRQEGVAVKLLLVGDGPDRVPTEHLARELGVYEDVRFLGKQDPVEEILSIADVFLMPSGSETFGLAALEAMACGVPVVASHIGGLPELIVDGETGFLCPLGDLDAFTDRTRRILTDNGLWERMSKAARQRAVEHFDTERIVPRYEAYYEQVLAQTAPRMV</sequence>
<dbReference type="PANTHER" id="PTHR45947:SF3">
    <property type="entry name" value="SULFOQUINOVOSYL TRANSFERASE SQD2"/>
    <property type="match status" value="1"/>
</dbReference>
<protein>
    <submittedName>
        <fullName evidence="3">N-acetyl-alpha-D-glucosaminyl L-malate synthase BshA</fullName>
    </submittedName>
</protein>
<dbReference type="PANTHER" id="PTHR45947">
    <property type="entry name" value="SULFOQUINOVOSYL TRANSFERASE SQD2"/>
    <property type="match status" value="1"/>
</dbReference>
<proteinExistence type="predicted"/>
<dbReference type="Proteomes" id="UP000185812">
    <property type="component" value="Unassembled WGS sequence"/>
</dbReference>
<dbReference type="InterPro" id="IPR050194">
    <property type="entry name" value="Glycosyltransferase_grp1"/>
</dbReference>
<dbReference type="Gene3D" id="3.40.50.2000">
    <property type="entry name" value="Glycogen Phosphorylase B"/>
    <property type="match status" value="2"/>
</dbReference>
<feature type="domain" description="Glycosyl transferase family 1" evidence="1">
    <location>
        <begin position="188"/>
        <end position="352"/>
    </location>
</feature>
<dbReference type="EMBL" id="FRAU01000004">
    <property type="protein sequence ID" value="SHK59338.1"/>
    <property type="molecule type" value="Genomic_DNA"/>
</dbReference>
<dbReference type="STRING" id="633813.SAMN04488087_1495"/>
<dbReference type="NCBIfam" id="TIGR03999">
    <property type="entry name" value="thiol_BshA"/>
    <property type="match status" value="1"/>
</dbReference>
<dbReference type="InterPro" id="IPR023881">
    <property type="entry name" value="Thiol_BshA"/>
</dbReference>
<dbReference type="OrthoDB" id="9810929at2"/>
<dbReference type="GO" id="GO:0071793">
    <property type="term" value="P:bacillithiol biosynthetic process"/>
    <property type="evidence" value="ECO:0007669"/>
    <property type="project" value="InterPro"/>
</dbReference>
<dbReference type="AlphaFoldDB" id="A0A1M6TR85"/>
<dbReference type="Pfam" id="PF13439">
    <property type="entry name" value="Glyco_transf_4"/>
    <property type="match status" value="1"/>
</dbReference>
<evidence type="ECO:0000313" key="3">
    <source>
        <dbReference type="EMBL" id="SHK59338.1"/>
    </source>
</evidence>
<evidence type="ECO:0000313" key="4">
    <source>
        <dbReference type="Proteomes" id="UP000185812"/>
    </source>
</evidence>
<evidence type="ECO:0000259" key="1">
    <source>
        <dbReference type="Pfam" id="PF00534"/>
    </source>
</evidence>
<organism evidence="3 4">
    <name type="scientific">Rhodothermus profundi</name>
    <dbReference type="NCBI Taxonomy" id="633813"/>
    <lineage>
        <taxon>Bacteria</taxon>
        <taxon>Pseudomonadati</taxon>
        <taxon>Rhodothermota</taxon>
        <taxon>Rhodothermia</taxon>
        <taxon>Rhodothermales</taxon>
        <taxon>Rhodothermaceae</taxon>
        <taxon>Rhodothermus</taxon>
    </lineage>
</organism>